<accession>A0A1G8YIV5</accession>
<keyword evidence="4" id="KW-0564">Palmitate</keyword>
<evidence type="ECO:0000256" key="4">
    <source>
        <dbReference type="ARBA" id="ARBA00023139"/>
    </source>
</evidence>
<evidence type="ECO:0000256" key="1">
    <source>
        <dbReference type="ARBA" id="ARBA00004635"/>
    </source>
</evidence>
<reference evidence="11" key="1">
    <citation type="submission" date="2016-10" db="EMBL/GenBank/DDBJ databases">
        <authorList>
            <person name="Varghese N."/>
            <person name="Submissions S."/>
        </authorList>
    </citation>
    <scope>NUCLEOTIDE SEQUENCE [LARGE SCALE GENOMIC DNA]</scope>
    <source>
        <strain evidence="11">DSM 19181</strain>
    </source>
</reference>
<evidence type="ECO:0000313" key="10">
    <source>
        <dbReference type="EMBL" id="SDK02762.1"/>
    </source>
</evidence>
<evidence type="ECO:0000256" key="9">
    <source>
        <dbReference type="SAM" id="SignalP"/>
    </source>
</evidence>
<keyword evidence="11" id="KW-1185">Reference proteome</keyword>
<dbReference type="AlphaFoldDB" id="A0A1G8YIV5"/>
<name>A0A1G8YIV5_9LACT</name>
<dbReference type="Pfam" id="PF03180">
    <property type="entry name" value="Lipoprotein_9"/>
    <property type="match status" value="1"/>
</dbReference>
<keyword evidence="2 9" id="KW-0732">Signal</keyword>
<dbReference type="PANTHER" id="PTHR30429">
    <property type="entry name" value="D-METHIONINE-BINDING LIPOPROTEIN METQ"/>
    <property type="match status" value="1"/>
</dbReference>
<comment type="subcellular location">
    <subcellularLocation>
        <location evidence="1">Membrane</location>
        <topology evidence="1">Lipid-anchor</topology>
    </subcellularLocation>
</comment>
<evidence type="ECO:0000313" key="11">
    <source>
        <dbReference type="Proteomes" id="UP000199433"/>
    </source>
</evidence>
<dbReference type="EMBL" id="FNFK01000010">
    <property type="protein sequence ID" value="SDK02762.1"/>
    <property type="molecule type" value="Genomic_DNA"/>
</dbReference>
<gene>
    <name evidence="10" type="ORF">SAMN04488098_101013</name>
</gene>
<keyword evidence="3" id="KW-0472">Membrane</keyword>
<feature type="signal peptide" evidence="9">
    <location>
        <begin position="1"/>
        <end position="17"/>
    </location>
</feature>
<dbReference type="Gene3D" id="3.40.190.10">
    <property type="entry name" value="Periplasmic binding protein-like II"/>
    <property type="match status" value="2"/>
</dbReference>
<dbReference type="STRING" id="426701.SAMN04488098_101013"/>
<evidence type="ECO:0000256" key="6">
    <source>
        <dbReference type="PIRNR" id="PIRNR002854"/>
    </source>
</evidence>
<evidence type="ECO:0000256" key="7">
    <source>
        <dbReference type="PIRSR" id="PIRSR002854-1"/>
    </source>
</evidence>
<dbReference type="PIRSF" id="PIRSF002854">
    <property type="entry name" value="MetQ"/>
    <property type="match status" value="1"/>
</dbReference>
<organism evidence="10 11">
    <name type="scientific">Alkalibacterium thalassium</name>
    <dbReference type="NCBI Taxonomy" id="426701"/>
    <lineage>
        <taxon>Bacteria</taxon>
        <taxon>Bacillati</taxon>
        <taxon>Bacillota</taxon>
        <taxon>Bacilli</taxon>
        <taxon>Lactobacillales</taxon>
        <taxon>Carnobacteriaceae</taxon>
        <taxon>Alkalibacterium</taxon>
    </lineage>
</organism>
<dbReference type="Proteomes" id="UP000199433">
    <property type="component" value="Unassembled WGS sequence"/>
</dbReference>
<evidence type="ECO:0000256" key="2">
    <source>
        <dbReference type="ARBA" id="ARBA00022729"/>
    </source>
</evidence>
<feature type="compositionally biased region" description="Acidic residues" evidence="8">
    <location>
        <begin position="32"/>
        <end position="47"/>
    </location>
</feature>
<evidence type="ECO:0000256" key="8">
    <source>
        <dbReference type="SAM" id="MobiDB-lite"/>
    </source>
</evidence>
<feature type="region of interest" description="Disordered" evidence="8">
    <location>
        <begin position="24"/>
        <end position="48"/>
    </location>
</feature>
<feature type="lipid moiety-binding region" description="S-diacylglycerol cysteine" evidence="7">
    <location>
        <position position="19"/>
    </location>
</feature>
<dbReference type="PANTHER" id="PTHR30429:SF0">
    <property type="entry name" value="METHIONINE-BINDING LIPOPROTEIN METQ"/>
    <property type="match status" value="1"/>
</dbReference>
<evidence type="ECO:0000256" key="3">
    <source>
        <dbReference type="ARBA" id="ARBA00023136"/>
    </source>
</evidence>
<sequence>MKKAIRLGLLSSAFLLAACGNGNGDTAGDSPEPAEDNGTETTEEATEESQVLRVGATNVPHAEILEFIQPTLAEEGIELKIETYNDYVIPNLALSDGDIDANYFQHVPYFETQVEENDFDFANAGGIHIEPLGAYSNRHDSLEDLPEGATILASSSVADHGRILGILQDAGLITVDDSIDLIDASFDDIVENERNLQFEYEYDAALMTTLYAQDEGDVFFINSNFAVDQDISPVEEAIALESSSSPYANIVAVRSEDEDSELIARLVEVLRAEETQEFILDTWDGAVLPVDE</sequence>
<feature type="chain" id="PRO_5038807627" description="Lipoprotein" evidence="9">
    <location>
        <begin position="18"/>
        <end position="292"/>
    </location>
</feature>
<evidence type="ECO:0000256" key="5">
    <source>
        <dbReference type="ARBA" id="ARBA00023288"/>
    </source>
</evidence>
<proteinExistence type="inferred from homology"/>
<dbReference type="InterPro" id="IPR004872">
    <property type="entry name" value="Lipoprotein_NlpA"/>
</dbReference>
<dbReference type="RefSeq" id="WP_091265738.1">
    <property type="nucleotide sequence ID" value="NZ_FNFK01000010.1"/>
</dbReference>
<comment type="similarity">
    <text evidence="6">Belongs to the nlpA lipoprotein family.</text>
</comment>
<protein>
    <recommendedName>
        <fullName evidence="6">Lipoprotein</fullName>
    </recommendedName>
</protein>
<dbReference type="GO" id="GO:0016020">
    <property type="term" value="C:membrane"/>
    <property type="evidence" value="ECO:0007669"/>
    <property type="project" value="UniProtKB-SubCell"/>
</dbReference>
<dbReference type="OrthoDB" id="9812878at2"/>
<dbReference type="SUPFAM" id="SSF53850">
    <property type="entry name" value="Periplasmic binding protein-like II"/>
    <property type="match status" value="1"/>
</dbReference>
<dbReference type="PROSITE" id="PS51257">
    <property type="entry name" value="PROKAR_LIPOPROTEIN"/>
    <property type="match status" value="1"/>
</dbReference>
<keyword evidence="5 6" id="KW-0449">Lipoprotein</keyword>